<sequence length="73" mass="8293">MKKKAERTLPRIHKNNTSKKTVPPTKKNKRAKGEALFRHYHRSMDEMTASTETEPEPSSSDSSTESSSDEESQ</sequence>
<evidence type="ECO:0000313" key="3">
    <source>
        <dbReference type="Proteomes" id="UP000234681"/>
    </source>
</evidence>
<accession>A6IQ41</accession>
<organism evidence="2 3">
    <name type="scientific">Rattus norvegicus</name>
    <name type="common">Rat</name>
    <dbReference type="NCBI Taxonomy" id="10116"/>
    <lineage>
        <taxon>Eukaryota</taxon>
        <taxon>Metazoa</taxon>
        <taxon>Chordata</taxon>
        <taxon>Craniata</taxon>
        <taxon>Vertebrata</taxon>
        <taxon>Euteleostomi</taxon>
        <taxon>Mammalia</taxon>
        <taxon>Eutheria</taxon>
        <taxon>Euarchontoglires</taxon>
        <taxon>Glires</taxon>
        <taxon>Rodentia</taxon>
        <taxon>Myomorpha</taxon>
        <taxon>Muroidea</taxon>
        <taxon>Muridae</taxon>
        <taxon>Murinae</taxon>
        <taxon>Rattus</taxon>
    </lineage>
</organism>
<dbReference type="Proteomes" id="UP000234681">
    <property type="component" value="Chromosome X"/>
</dbReference>
<dbReference type="PANTHER" id="PTHR37876:SF1">
    <property type="entry name" value="SERINE_ARGININE REPETITIVE MATRIX PROTEIN 4-LIKE-RELATED"/>
    <property type="match status" value="1"/>
</dbReference>
<dbReference type="InterPro" id="IPR040433">
    <property type="entry name" value="Spermatid_TP"/>
</dbReference>
<dbReference type="PANTHER" id="PTHR37876">
    <property type="entry name" value="PROTEIN GAR2-LIKE"/>
    <property type="match status" value="1"/>
</dbReference>
<feature type="compositionally biased region" description="Basic residues" evidence="1">
    <location>
        <begin position="1"/>
        <end position="17"/>
    </location>
</feature>
<name>A6IQ41_RAT</name>
<evidence type="ECO:0000256" key="1">
    <source>
        <dbReference type="SAM" id="MobiDB-lite"/>
    </source>
</evidence>
<dbReference type="AlphaFoldDB" id="A6IQ41"/>
<reference evidence="2 3" key="1">
    <citation type="submission" date="2005-09" db="EMBL/GenBank/DDBJ databases">
        <authorList>
            <person name="Mural R.J."/>
            <person name="Li P.W."/>
            <person name="Adams M.D."/>
            <person name="Amanatides P.G."/>
            <person name="Baden-Tillson H."/>
            <person name="Barnstead M."/>
            <person name="Chin S.H."/>
            <person name="Dew I."/>
            <person name="Evans C.A."/>
            <person name="Ferriera S."/>
            <person name="Flanigan M."/>
            <person name="Fosler C."/>
            <person name="Glodek A."/>
            <person name="Gu Z."/>
            <person name="Holt R.A."/>
            <person name="Jennings D."/>
            <person name="Kraft C.L."/>
            <person name="Lu F."/>
            <person name="Nguyen T."/>
            <person name="Nusskern D.R."/>
            <person name="Pfannkoch C.M."/>
            <person name="Sitter C."/>
            <person name="Sutton G.G."/>
            <person name="Venter J.C."/>
            <person name="Wang Z."/>
            <person name="Woodage T."/>
            <person name="Zheng X.H."/>
            <person name="Zhong F."/>
        </authorList>
    </citation>
    <scope>NUCLEOTIDE SEQUENCE [LARGE SCALE GENOMIC DNA]</scope>
    <source>
        <strain>BN</strain>
        <strain evidence="3">Sprague-Dawley</strain>
    </source>
</reference>
<feature type="compositionally biased region" description="Low complexity" evidence="1">
    <location>
        <begin position="50"/>
        <end position="66"/>
    </location>
</feature>
<proteinExistence type="predicted"/>
<evidence type="ECO:0000313" key="2">
    <source>
        <dbReference type="EMBL" id="EDL95972.1"/>
    </source>
</evidence>
<protein>
    <submittedName>
        <fullName evidence="2">RCG36311</fullName>
    </submittedName>
</protein>
<feature type="compositionally biased region" description="Basic and acidic residues" evidence="1">
    <location>
        <begin position="31"/>
        <end position="45"/>
    </location>
</feature>
<dbReference type="EMBL" id="CH473966">
    <property type="protein sequence ID" value="EDL95972.1"/>
    <property type="molecule type" value="Genomic_DNA"/>
</dbReference>
<feature type="region of interest" description="Disordered" evidence="1">
    <location>
        <begin position="1"/>
        <end position="73"/>
    </location>
</feature>
<gene>
    <name evidence="2" type="ORF">rCG_36311</name>
</gene>